<proteinExistence type="predicted"/>
<name>A0ABT4ZP22_9CYAN</name>
<feature type="region of interest" description="Disordered" evidence="1">
    <location>
        <begin position="1"/>
        <end position="23"/>
    </location>
</feature>
<dbReference type="EMBL" id="JAQMTI010000095">
    <property type="protein sequence ID" value="MDB9441137.1"/>
    <property type="molecule type" value="Genomic_DNA"/>
</dbReference>
<dbReference type="RefSeq" id="WP_272109854.1">
    <property type="nucleotide sequence ID" value="NZ_JAQMTI010000095.1"/>
</dbReference>
<evidence type="ECO:0000313" key="2">
    <source>
        <dbReference type="EMBL" id="MDB9441137.1"/>
    </source>
</evidence>
<dbReference type="Proteomes" id="UP001211711">
    <property type="component" value="Unassembled WGS sequence"/>
</dbReference>
<accession>A0ABT4ZP22</accession>
<comment type="caution">
    <text evidence="2">The sequence shown here is derived from an EMBL/GenBank/DDBJ whole genome shotgun (WGS) entry which is preliminary data.</text>
</comment>
<keyword evidence="3" id="KW-1185">Reference proteome</keyword>
<protein>
    <submittedName>
        <fullName evidence="2">Uncharacterized protein</fullName>
    </submittedName>
</protein>
<gene>
    <name evidence="2" type="ORF">PN497_07140</name>
</gene>
<reference evidence="2 3" key="1">
    <citation type="submission" date="2023-01" db="EMBL/GenBank/DDBJ databases">
        <title>Genomes from the Australian National Cyanobacteria Reference Collection.</title>
        <authorList>
            <person name="Willis A."/>
            <person name="Lee E.M.F."/>
        </authorList>
    </citation>
    <scope>NUCLEOTIDE SEQUENCE [LARGE SCALE GENOMIC DNA]</scope>
    <source>
        <strain evidence="2 3">CS-549</strain>
    </source>
</reference>
<evidence type="ECO:0000313" key="3">
    <source>
        <dbReference type="Proteomes" id="UP001211711"/>
    </source>
</evidence>
<sequence>MATKTPTKPKRKQTQTRSWENLTDRRKLRHIENTLDKAITQSLENGSIQFHEDFKACVENYSQASGKAPITVELCVGGDDDEIRGYRFYLTSGHRTSGKYLLKNLEGIIGQYLKIINNIREMLHQ</sequence>
<organism evidence="2 3">
    <name type="scientific">Sphaerospermopsis kisseleviana CS-549</name>
    <dbReference type="NCBI Taxonomy" id="3021783"/>
    <lineage>
        <taxon>Bacteria</taxon>
        <taxon>Bacillati</taxon>
        <taxon>Cyanobacteriota</taxon>
        <taxon>Cyanophyceae</taxon>
        <taxon>Nostocales</taxon>
        <taxon>Aphanizomenonaceae</taxon>
        <taxon>Sphaerospermopsis</taxon>
        <taxon>Sphaerospermopsis kisseleviana</taxon>
    </lineage>
</organism>
<evidence type="ECO:0000256" key="1">
    <source>
        <dbReference type="SAM" id="MobiDB-lite"/>
    </source>
</evidence>